<dbReference type="InterPro" id="IPR035919">
    <property type="entry name" value="EAL_sf"/>
</dbReference>
<dbReference type="PANTHER" id="PTHR33121:SF70">
    <property type="entry name" value="SIGNALING PROTEIN YKOW"/>
    <property type="match status" value="1"/>
</dbReference>
<evidence type="ECO:0000259" key="3">
    <source>
        <dbReference type="PROSITE" id="PS50883"/>
    </source>
</evidence>
<evidence type="ECO:0008006" key="7">
    <source>
        <dbReference type="Google" id="ProtNLM"/>
    </source>
</evidence>
<keyword evidence="2" id="KW-0472">Membrane</keyword>
<dbReference type="InterPro" id="IPR029787">
    <property type="entry name" value="Nucleotide_cyclase"/>
</dbReference>
<feature type="transmembrane region" description="Helical" evidence="2">
    <location>
        <begin position="113"/>
        <end position="129"/>
    </location>
</feature>
<evidence type="ECO:0000256" key="2">
    <source>
        <dbReference type="SAM" id="Phobius"/>
    </source>
</evidence>
<name>A0ABQ3JUG7_9DEIO</name>
<dbReference type="InterPro" id="IPR001633">
    <property type="entry name" value="EAL_dom"/>
</dbReference>
<dbReference type="Gene3D" id="3.20.20.450">
    <property type="entry name" value="EAL domain"/>
    <property type="match status" value="1"/>
</dbReference>
<dbReference type="CDD" id="cd01948">
    <property type="entry name" value="EAL"/>
    <property type="match status" value="1"/>
</dbReference>
<dbReference type="Pfam" id="PF00563">
    <property type="entry name" value="EAL"/>
    <property type="match status" value="1"/>
</dbReference>
<proteinExistence type="predicted"/>
<dbReference type="SUPFAM" id="SSF141868">
    <property type="entry name" value="EAL domain-like"/>
    <property type="match status" value="1"/>
</dbReference>
<keyword evidence="2" id="KW-0812">Transmembrane</keyword>
<feature type="transmembrane region" description="Helical" evidence="2">
    <location>
        <begin position="83"/>
        <end position="101"/>
    </location>
</feature>
<sequence length="766" mass="82159">MTRRSVTEMSAPPSTRVPPGPLPILLVLGALCVLQLSQVLGGWPHGLLPDALAERLGVPVFLGSGALIVWLAPRTVEVRAWRIIGLGTVLWGVGHLLLSLLPQPPSVPSAADPLFLALPACFLLALLRFERRWPSLPGMAARLDVAALMVSVGGSLWYFQLAPRVLHVHDVGTSAVWSVRSLADLVVLGLLLAQGWRSREGAPGGTWLLTLGMLLVLTADLGFSAVGAEHGWPDVVWPLAAVVFAAGAWRASQRGRAPREGSRLHGLHARLAPYVALLGSFTLLLAMPERDDLAGLGALSATFAVALLVAARQTLALRELQDHRALLHHQAHHDPLTGLGNRTQLDAVLRGALAGDDEVGLLFVDLDDFKFVNDALGHRAGDQFLQEVARRLCSAAGAGHPCIRLGGDEFVVVLAPATTATLAALCERVVLALRESVTLAGQRLQITASVGGALSTPDERDPAALLRWADQAMYEVKRTGKNALSLYTPGVHDQLAARRILIETRLRGVLDRDELSLHYQPQRDQDGRLRRFEALLRWTDPELGPVSPGEFVPIAETAGLMVALDNWVVDEACRQLSLWLPQFPERQVAVNISPPHLVRADFLPGLRASLARHGVPPQALELEVTERLLVENEAQARETLRALLDLGVNVAIDDFGVGQSSLSALLRLPITTLKIDRAFTRELEVGEPGSSQAQAAYTVVQAIVALGQALALRVVAEGVETPTQAQLLQNLGVDALQGYWIGRAQPPEGTPPYTRPGGTVGLLGSA</sequence>
<reference evidence="6" key="1">
    <citation type="journal article" date="2019" name="Int. J. Syst. Evol. Microbiol.">
        <title>The Global Catalogue of Microorganisms (GCM) 10K type strain sequencing project: providing services to taxonomists for standard genome sequencing and annotation.</title>
        <authorList>
            <consortium name="The Broad Institute Genomics Platform"/>
            <consortium name="The Broad Institute Genome Sequencing Center for Infectious Disease"/>
            <person name="Wu L."/>
            <person name="Ma J."/>
        </authorList>
    </citation>
    <scope>NUCLEOTIDE SEQUENCE [LARGE SCALE GENOMIC DNA]</scope>
    <source>
        <strain evidence="6">CGMCC 1.18437</strain>
    </source>
</reference>
<feature type="transmembrane region" description="Helical" evidence="2">
    <location>
        <begin position="52"/>
        <end position="71"/>
    </location>
</feature>
<organism evidence="5 6">
    <name type="scientific">Deinococcus metalli</name>
    <dbReference type="NCBI Taxonomy" id="1141878"/>
    <lineage>
        <taxon>Bacteria</taxon>
        <taxon>Thermotogati</taxon>
        <taxon>Deinococcota</taxon>
        <taxon>Deinococci</taxon>
        <taxon>Deinococcales</taxon>
        <taxon>Deinococcaceae</taxon>
        <taxon>Deinococcus</taxon>
    </lineage>
</organism>
<dbReference type="InterPro" id="IPR000160">
    <property type="entry name" value="GGDEF_dom"/>
</dbReference>
<feature type="transmembrane region" description="Helical" evidence="2">
    <location>
        <begin position="271"/>
        <end position="287"/>
    </location>
</feature>
<dbReference type="InterPro" id="IPR050706">
    <property type="entry name" value="Cyclic-di-GMP_PDE-like"/>
</dbReference>
<dbReference type="SUPFAM" id="SSF55073">
    <property type="entry name" value="Nucleotide cyclase"/>
    <property type="match status" value="1"/>
</dbReference>
<dbReference type="NCBIfam" id="TIGR00254">
    <property type="entry name" value="GGDEF"/>
    <property type="match status" value="1"/>
</dbReference>
<dbReference type="PANTHER" id="PTHR33121">
    <property type="entry name" value="CYCLIC DI-GMP PHOSPHODIESTERASE PDEF"/>
    <property type="match status" value="1"/>
</dbReference>
<feature type="domain" description="EAL" evidence="3">
    <location>
        <begin position="499"/>
        <end position="758"/>
    </location>
</feature>
<dbReference type="SMART" id="SM00267">
    <property type="entry name" value="GGDEF"/>
    <property type="match status" value="1"/>
</dbReference>
<feature type="region of interest" description="Disordered" evidence="1">
    <location>
        <begin position="744"/>
        <end position="766"/>
    </location>
</feature>
<dbReference type="CDD" id="cd01949">
    <property type="entry name" value="GGDEF"/>
    <property type="match status" value="1"/>
</dbReference>
<protein>
    <recommendedName>
        <fullName evidence="7">EAL domain-containing protein</fullName>
    </recommendedName>
</protein>
<evidence type="ECO:0000313" key="5">
    <source>
        <dbReference type="EMBL" id="GHF50034.1"/>
    </source>
</evidence>
<evidence type="ECO:0000256" key="1">
    <source>
        <dbReference type="SAM" id="MobiDB-lite"/>
    </source>
</evidence>
<feature type="transmembrane region" description="Helical" evidence="2">
    <location>
        <begin position="293"/>
        <end position="311"/>
    </location>
</feature>
<comment type="caution">
    <text evidence="5">The sequence shown here is derived from an EMBL/GenBank/DDBJ whole genome shotgun (WGS) entry which is preliminary data.</text>
</comment>
<dbReference type="Gene3D" id="3.30.70.270">
    <property type="match status" value="1"/>
</dbReference>
<feature type="transmembrane region" description="Helical" evidence="2">
    <location>
        <begin position="235"/>
        <end position="251"/>
    </location>
</feature>
<keyword evidence="6" id="KW-1185">Reference proteome</keyword>
<feature type="domain" description="GGDEF" evidence="4">
    <location>
        <begin position="357"/>
        <end position="489"/>
    </location>
</feature>
<dbReference type="PROSITE" id="PS50887">
    <property type="entry name" value="GGDEF"/>
    <property type="match status" value="1"/>
</dbReference>
<dbReference type="SMART" id="SM00052">
    <property type="entry name" value="EAL"/>
    <property type="match status" value="1"/>
</dbReference>
<feature type="transmembrane region" description="Helical" evidence="2">
    <location>
        <begin position="141"/>
        <end position="159"/>
    </location>
</feature>
<dbReference type="EMBL" id="BNAJ01000007">
    <property type="protein sequence ID" value="GHF50034.1"/>
    <property type="molecule type" value="Genomic_DNA"/>
</dbReference>
<evidence type="ECO:0000313" key="6">
    <source>
        <dbReference type="Proteomes" id="UP000619376"/>
    </source>
</evidence>
<dbReference type="InterPro" id="IPR043128">
    <property type="entry name" value="Rev_trsase/Diguanyl_cyclase"/>
</dbReference>
<feature type="transmembrane region" description="Helical" evidence="2">
    <location>
        <begin position="21"/>
        <end position="40"/>
    </location>
</feature>
<accession>A0ABQ3JUG7</accession>
<dbReference type="PROSITE" id="PS50883">
    <property type="entry name" value="EAL"/>
    <property type="match status" value="1"/>
</dbReference>
<evidence type="ECO:0000259" key="4">
    <source>
        <dbReference type="PROSITE" id="PS50887"/>
    </source>
</evidence>
<feature type="transmembrane region" description="Helical" evidence="2">
    <location>
        <begin position="205"/>
        <end position="223"/>
    </location>
</feature>
<gene>
    <name evidence="5" type="ORF">GCM10017781_28140</name>
</gene>
<keyword evidence="2" id="KW-1133">Transmembrane helix</keyword>
<dbReference type="Pfam" id="PF00990">
    <property type="entry name" value="GGDEF"/>
    <property type="match status" value="1"/>
</dbReference>
<dbReference type="Proteomes" id="UP000619376">
    <property type="component" value="Unassembled WGS sequence"/>
</dbReference>